<dbReference type="InterPro" id="IPR058548">
    <property type="entry name" value="MlaB-like_STAS"/>
</dbReference>
<dbReference type="PANTHER" id="PTHR33495:SF2">
    <property type="entry name" value="ANTI-SIGMA FACTOR ANTAGONIST TM_1081-RELATED"/>
    <property type="match status" value="1"/>
</dbReference>
<evidence type="ECO:0000256" key="1">
    <source>
        <dbReference type="ARBA" id="ARBA00009013"/>
    </source>
</evidence>
<name>A0ABW0VM78_9ACTN</name>
<dbReference type="InterPro" id="IPR036513">
    <property type="entry name" value="STAS_dom_sf"/>
</dbReference>
<dbReference type="SUPFAM" id="SSF52091">
    <property type="entry name" value="SpoIIaa-like"/>
    <property type="match status" value="1"/>
</dbReference>
<dbReference type="Proteomes" id="UP001596066">
    <property type="component" value="Unassembled WGS sequence"/>
</dbReference>
<keyword evidence="5" id="KW-1185">Reference proteome</keyword>
<dbReference type="InterPro" id="IPR003658">
    <property type="entry name" value="Anti-sigma_ant"/>
</dbReference>
<dbReference type="EMBL" id="JBHSOC010000065">
    <property type="protein sequence ID" value="MFC5645226.1"/>
    <property type="molecule type" value="Genomic_DNA"/>
</dbReference>
<dbReference type="Gene3D" id="3.30.750.24">
    <property type="entry name" value="STAS domain"/>
    <property type="match status" value="1"/>
</dbReference>
<accession>A0ABW0VM78</accession>
<evidence type="ECO:0000256" key="2">
    <source>
        <dbReference type="RuleBase" id="RU003749"/>
    </source>
</evidence>
<evidence type="ECO:0000259" key="3">
    <source>
        <dbReference type="PROSITE" id="PS50801"/>
    </source>
</evidence>
<comment type="caution">
    <text evidence="4">The sequence shown here is derived from an EMBL/GenBank/DDBJ whole genome shotgun (WGS) entry which is preliminary data.</text>
</comment>
<dbReference type="PANTHER" id="PTHR33495">
    <property type="entry name" value="ANTI-SIGMA FACTOR ANTAGONIST TM_1081-RELATED-RELATED"/>
    <property type="match status" value="1"/>
</dbReference>
<evidence type="ECO:0000313" key="5">
    <source>
        <dbReference type="Proteomes" id="UP001596066"/>
    </source>
</evidence>
<protein>
    <recommendedName>
        <fullName evidence="2">Anti-sigma factor antagonist</fullName>
    </recommendedName>
</protein>
<dbReference type="CDD" id="cd07043">
    <property type="entry name" value="STAS_anti-anti-sigma_factors"/>
    <property type="match status" value="1"/>
</dbReference>
<evidence type="ECO:0000313" key="4">
    <source>
        <dbReference type="EMBL" id="MFC5645226.1"/>
    </source>
</evidence>
<feature type="domain" description="STAS" evidence="3">
    <location>
        <begin position="32"/>
        <end position="130"/>
    </location>
</feature>
<proteinExistence type="inferred from homology"/>
<sequence>MSTRHLPPPSPTHYDAPPPLLITVTDLPGTALVLHLDGEIDQDQRGALENALEEAVEACPPRLVVDLSGLTFCDSTGLNALLRTRLAAHAADIDLVIAAPPAQVRRLLDITGAGHVLTTCASVRAALHDHGTNRPLPREGMPPCRAG</sequence>
<organism evidence="4 5">
    <name type="scientific">Kitasatospora cinereorecta</name>
    <dbReference type="NCBI Taxonomy" id="285560"/>
    <lineage>
        <taxon>Bacteria</taxon>
        <taxon>Bacillati</taxon>
        <taxon>Actinomycetota</taxon>
        <taxon>Actinomycetes</taxon>
        <taxon>Kitasatosporales</taxon>
        <taxon>Streptomycetaceae</taxon>
        <taxon>Kitasatospora</taxon>
    </lineage>
</organism>
<dbReference type="PROSITE" id="PS50801">
    <property type="entry name" value="STAS"/>
    <property type="match status" value="1"/>
</dbReference>
<dbReference type="InterPro" id="IPR002645">
    <property type="entry name" value="STAS_dom"/>
</dbReference>
<comment type="similarity">
    <text evidence="1 2">Belongs to the anti-sigma-factor antagonist family.</text>
</comment>
<dbReference type="RefSeq" id="WP_346142169.1">
    <property type="nucleotide sequence ID" value="NZ_BAAAUA010000008.1"/>
</dbReference>
<dbReference type="NCBIfam" id="TIGR00377">
    <property type="entry name" value="ant_ant_sig"/>
    <property type="match status" value="1"/>
</dbReference>
<gene>
    <name evidence="4" type="ORF">ACFPZF_28230</name>
</gene>
<dbReference type="Pfam" id="PF13466">
    <property type="entry name" value="STAS_2"/>
    <property type="match status" value="1"/>
</dbReference>
<reference evidence="5" key="1">
    <citation type="journal article" date="2019" name="Int. J. Syst. Evol. Microbiol.">
        <title>The Global Catalogue of Microorganisms (GCM) 10K type strain sequencing project: providing services to taxonomists for standard genome sequencing and annotation.</title>
        <authorList>
            <consortium name="The Broad Institute Genomics Platform"/>
            <consortium name="The Broad Institute Genome Sequencing Center for Infectious Disease"/>
            <person name="Wu L."/>
            <person name="Ma J."/>
        </authorList>
    </citation>
    <scope>NUCLEOTIDE SEQUENCE [LARGE SCALE GENOMIC DNA]</scope>
    <source>
        <strain evidence="5">CGMCC 4.1622</strain>
    </source>
</reference>